<dbReference type="EMBL" id="JH817235">
    <property type="protein sequence ID" value="EKC23072.1"/>
    <property type="molecule type" value="Genomic_DNA"/>
</dbReference>
<dbReference type="HOGENOM" id="CLU_2608339_0_0_1"/>
<evidence type="ECO:0000313" key="1">
    <source>
        <dbReference type="EMBL" id="EKC23072.1"/>
    </source>
</evidence>
<gene>
    <name evidence="1" type="ORF">CGI_10000678</name>
</gene>
<proteinExistence type="predicted"/>
<dbReference type="AlphaFoldDB" id="K1PGS1"/>
<sequence>MISLKFIAMRFDDDPTQTKYQVLLSNCYYKPCTASVAIVLDRINHVIGVQTQTAGTGSYIWWHPVKYQIRITTSPPIVD</sequence>
<dbReference type="InParanoid" id="K1PGS1"/>
<organism evidence="1">
    <name type="scientific">Magallana gigas</name>
    <name type="common">Pacific oyster</name>
    <name type="synonym">Crassostrea gigas</name>
    <dbReference type="NCBI Taxonomy" id="29159"/>
    <lineage>
        <taxon>Eukaryota</taxon>
        <taxon>Metazoa</taxon>
        <taxon>Spiralia</taxon>
        <taxon>Lophotrochozoa</taxon>
        <taxon>Mollusca</taxon>
        <taxon>Bivalvia</taxon>
        <taxon>Autobranchia</taxon>
        <taxon>Pteriomorphia</taxon>
        <taxon>Ostreida</taxon>
        <taxon>Ostreoidea</taxon>
        <taxon>Ostreidae</taxon>
        <taxon>Magallana</taxon>
    </lineage>
</organism>
<name>K1PGS1_MAGGI</name>
<reference evidence="1" key="1">
    <citation type="journal article" date="2012" name="Nature">
        <title>The oyster genome reveals stress adaptation and complexity of shell formation.</title>
        <authorList>
            <person name="Zhang G."/>
            <person name="Fang X."/>
            <person name="Guo X."/>
            <person name="Li L."/>
            <person name="Luo R."/>
            <person name="Xu F."/>
            <person name="Yang P."/>
            <person name="Zhang L."/>
            <person name="Wang X."/>
            <person name="Qi H."/>
            <person name="Xiong Z."/>
            <person name="Que H."/>
            <person name="Xie Y."/>
            <person name="Holland P.W."/>
            <person name="Paps J."/>
            <person name="Zhu Y."/>
            <person name="Wu F."/>
            <person name="Chen Y."/>
            <person name="Wang J."/>
            <person name="Peng C."/>
            <person name="Meng J."/>
            <person name="Yang L."/>
            <person name="Liu J."/>
            <person name="Wen B."/>
            <person name="Zhang N."/>
            <person name="Huang Z."/>
            <person name="Zhu Q."/>
            <person name="Feng Y."/>
            <person name="Mount A."/>
            <person name="Hedgecock D."/>
            <person name="Xu Z."/>
            <person name="Liu Y."/>
            <person name="Domazet-Loso T."/>
            <person name="Du Y."/>
            <person name="Sun X."/>
            <person name="Zhang S."/>
            <person name="Liu B."/>
            <person name="Cheng P."/>
            <person name="Jiang X."/>
            <person name="Li J."/>
            <person name="Fan D."/>
            <person name="Wang W."/>
            <person name="Fu W."/>
            <person name="Wang T."/>
            <person name="Wang B."/>
            <person name="Zhang J."/>
            <person name="Peng Z."/>
            <person name="Li Y."/>
            <person name="Li N."/>
            <person name="Wang J."/>
            <person name="Chen M."/>
            <person name="He Y."/>
            <person name="Tan F."/>
            <person name="Song X."/>
            <person name="Zheng Q."/>
            <person name="Huang R."/>
            <person name="Yang H."/>
            <person name="Du X."/>
            <person name="Chen L."/>
            <person name="Yang M."/>
            <person name="Gaffney P.M."/>
            <person name="Wang S."/>
            <person name="Luo L."/>
            <person name="She Z."/>
            <person name="Ming Y."/>
            <person name="Huang W."/>
            <person name="Zhang S."/>
            <person name="Huang B."/>
            <person name="Zhang Y."/>
            <person name="Qu T."/>
            <person name="Ni P."/>
            <person name="Miao G."/>
            <person name="Wang J."/>
            <person name="Wang Q."/>
            <person name="Steinberg C.E."/>
            <person name="Wang H."/>
            <person name="Li N."/>
            <person name="Qian L."/>
            <person name="Zhang G."/>
            <person name="Li Y."/>
            <person name="Yang H."/>
            <person name="Liu X."/>
            <person name="Wang J."/>
            <person name="Yin Y."/>
            <person name="Wang J."/>
        </authorList>
    </citation>
    <scope>NUCLEOTIDE SEQUENCE [LARGE SCALE GENOMIC DNA]</scope>
    <source>
        <strain evidence="1">05x7-T-G4-1.051#20</strain>
    </source>
</reference>
<protein>
    <submittedName>
        <fullName evidence="1">Uncharacterized protein</fullName>
    </submittedName>
</protein>
<accession>K1PGS1</accession>